<dbReference type="AlphaFoldDB" id="W2TZ55"/>
<protein>
    <submittedName>
        <fullName evidence="1">Uncharacterized protein</fullName>
    </submittedName>
</protein>
<dbReference type="OrthoDB" id="5854498at2759"/>
<proteinExistence type="predicted"/>
<dbReference type="GO" id="GO:0032039">
    <property type="term" value="C:integrator complex"/>
    <property type="evidence" value="ECO:0007669"/>
    <property type="project" value="InterPro"/>
</dbReference>
<dbReference type="Proteomes" id="UP000053676">
    <property type="component" value="Unassembled WGS sequence"/>
</dbReference>
<feature type="non-terminal residue" evidence="1">
    <location>
        <position position="558"/>
    </location>
</feature>
<accession>W2TZ55</accession>
<keyword evidence="2" id="KW-1185">Reference proteome</keyword>
<dbReference type="PANTHER" id="PTHR21224">
    <property type="entry name" value="INTEGRATOR COMPLEX SUBUNIT 1"/>
    <property type="match status" value="1"/>
</dbReference>
<name>W2TZ55_NECAM</name>
<sequence length="558" mass="63968">MLVRKDDCNMRTTIQLLLENEFGHVMSRHPHNVSILISLFSFDRTRAAEASFRILPAFFSLEILFIESILGEEVSEMIMAREEYCKPVRLLLREVIRFFHRNEFPFYTLANSYLSTIVEEVAKSEHGIQDHVFRCASELLSAVTLMSISASVREAFNARRSGTNYTPDLVVVHDRFEAAFSEYLEGVLRWLQGQGVRHIFPTAREYLQAYHKLLFMERAEVYCGLEQGPTEAEYATCFKIICECRLKESVLRLIIGDHFTSLDNQEAIRIIEGLTKRAVENRLAADAHLPLVILTNPVHLIDRLFQLSAYRSPGITMPDEHNQFAFKKYYWKAWYIVMMWTCAGKVCDEMEKIYATYPQLRLFIHMVLVKSFRFPLEFEGKTAEEWDAVESDVAEKEKEAIFSMESFLSKLSVNEESSKLIGLLCYNQPKGMPRRPPENVIRKLEALAVECGMASRLCECRQPDMVDQLIRNVGPSKAMPAIQELFATNSSAIEAMPASTLCQFLQYDLQRRKATKTDEGSAVHTIVGRIKAAFADESVQDDCVSAVLFLLDRRTAFN</sequence>
<reference evidence="2" key="1">
    <citation type="journal article" date="2014" name="Nat. Genet.">
        <title>Genome of the human hookworm Necator americanus.</title>
        <authorList>
            <person name="Tang Y.T."/>
            <person name="Gao X."/>
            <person name="Rosa B.A."/>
            <person name="Abubucker S."/>
            <person name="Hallsworth-Pepin K."/>
            <person name="Martin J."/>
            <person name="Tyagi R."/>
            <person name="Heizer E."/>
            <person name="Zhang X."/>
            <person name="Bhonagiri-Palsikar V."/>
            <person name="Minx P."/>
            <person name="Warren W.C."/>
            <person name="Wang Q."/>
            <person name="Zhan B."/>
            <person name="Hotez P.J."/>
            <person name="Sternberg P.W."/>
            <person name="Dougall A."/>
            <person name="Gaze S.T."/>
            <person name="Mulvenna J."/>
            <person name="Sotillo J."/>
            <person name="Ranganathan S."/>
            <person name="Rabelo E.M."/>
            <person name="Wilson R.K."/>
            <person name="Felgner P.L."/>
            <person name="Bethony J."/>
            <person name="Hawdon J.M."/>
            <person name="Gasser R.B."/>
            <person name="Loukas A."/>
            <person name="Mitreva M."/>
        </authorList>
    </citation>
    <scope>NUCLEOTIDE SEQUENCE [LARGE SCALE GENOMIC DNA]</scope>
</reference>
<evidence type="ECO:0000313" key="1">
    <source>
        <dbReference type="EMBL" id="ETN86346.1"/>
    </source>
</evidence>
<dbReference type="GO" id="GO:0034474">
    <property type="term" value="P:U2 snRNA 3'-end processing"/>
    <property type="evidence" value="ECO:0007669"/>
    <property type="project" value="InterPro"/>
</dbReference>
<evidence type="ECO:0000313" key="2">
    <source>
        <dbReference type="Proteomes" id="UP000053676"/>
    </source>
</evidence>
<dbReference type="InterPro" id="IPR038902">
    <property type="entry name" value="INTS1"/>
</dbReference>
<dbReference type="PANTHER" id="PTHR21224:SF1">
    <property type="entry name" value="INTEGRATOR COMPLEX SUBUNIT 1"/>
    <property type="match status" value="1"/>
</dbReference>
<organism evidence="1 2">
    <name type="scientific">Necator americanus</name>
    <name type="common">Human hookworm</name>
    <dbReference type="NCBI Taxonomy" id="51031"/>
    <lineage>
        <taxon>Eukaryota</taxon>
        <taxon>Metazoa</taxon>
        <taxon>Ecdysozoa</taxon>
        <taxon>Nematoda</taxon>
        <taxon>Chromadorea</taxon>
        <taxon>Rhabditida</taxon>
        <taxon>Rhabditina</taxon>
        <taxon>Rhabditomorpha</taxon>
        <taxon>Strongyloidea</taxon>
        <taxon>Ancylostomatidae</taxon>
        <taxon>Bunostominae</taxon>
        <taxon>Necator</taxon>
    </lineage>
</organism>
<dbReference type="EMBL" id="KI657568">
    <property type="protein sequence ID" value="ETN86346.1"/>
    <property type="molecule type" value="Genomic_DNA"/>
</dbReference>
<gene>
    <name evidence="1" type="ORF">NECAME_16386</name>
</gene>
<dbReference type="KEGG" id="nai:NECAME_16386"/>
<dbReference type="STRING" id="51031.W2TZ55"/>